<dbReference type="InterPro" id="IPR051260">
    <property type="entry name" value="Diverse_substr_monoxygenases"/>
</dbReference>
<proteinExistence type="predicted"/>
<comment type="caution">
    <text evidence="6">The sequence shown here is derived from an EMBL/GenBank/DDBJ whole genome shotgun (WGS) entry which is preliminary data.</text>
</comment>
<dbReference type="InterPro" id="IPR011251">
    <property type="entry name" value="Luciferase-like_dom"/>
</dbReference>
<dbReference type="GO" id="GO:0004497">
    <property type="term" value="F:monooxygenase activity"/>
    <property type="evidence" value="ECO:0007669"/>
    <property type="project" value="UniProtKB-KW"/>
</dbReference>
<keyword evidence="7" id="KW-1185">Reference proteome</keyword>
<evidence type="ECO:0000259" key="5">
    <source>
        <dbReference type="Pfam" id="PF00296"/>
    </source>
</evidence>
<evidence type="ECO:0000256" key="3">
    <source>
        <dbReference type="ARBA" id="ARBA00023002"/>
    </source>
</evidence>
<dbReference type="Gene3D" id="3.20.20.30">
    <property type="entry name" value="Luciferase-like domain"/>
    <property type="match status" value="1"/>
</dbReference>
<evidence type="ECO:0000313" key="7">
    <source>
        <dbReference type="Proteomes" id="UP000236520"/>
    </source>
</evidence>
<name>A0A2J7YP50_STRMQ</name>
<keyword evidence="2" id="KW-0288">FMN</keyword>
<dbReference type="Proteomes" id="UP000236520">
    <property type="component" value="Unassembled WGS sequence"/>
</dbReference>
<dbReference type="EMBL" id="LJIW01000002">
    <property type="protein sequence ID" value="PNG89807.1"/>
    <property type="molecule type" value="Genomic_DNA"/>
</dbReference>
<dbReference type="PANTHER" id="PTHR30011:SF16">
    <property type="entry name" value="C2H2 FINGER DOMAIN TRANSCRIPTION FACTOR (EUROFUNG)-RELATED"/>
    <property type="match status" value="1"/>
</dbReference>
<dbReference type="GO" id="GO:0016705">
    <property type="term" value="F:oxidoreductase activity, acting on paired donors, with incorporation or reduction of molecular oxygen"/>
    <property type="evidence" value="ECO:0007669"/>
    <property type="project" value="InterPro"/>
</dbReference>
<dbReference type="RefSeq" id="WP_102935790.1">
    <property type="nucleotide sequence ID" value="NZ_LJIW01000002.1"/>
</dbReference>
<keyword evidence="3" id="KW-0560">Oxidoreductase</keyword>
<reference evidence="6 7" key="1">
    <citation type="submission" date="2015-09" db="EMBL/GenBank/DDBJ databases">
        <title>Genome sequence, genome mining and natural product profiling of a biocontrol bacterium Streptomyces malaysiensis F913.</title>
        <authorList>
            <person name="Xu Y."/>
            <person name="Wei J."/>
            <person name="Xie J."/>
            <person name="Li T."/>
            <person name="Zhou Z."/>
        </authorList>
    </citation>
    <scope>NUCLEOTIDE SEQUENCE [LARGE SCALE GENOMIC DNA]</scope>
    <source>
        <strain evidence="6 7">F913</strain>
    </source>
</reference>
<organism evidence="6 7">
    <name type="scientific">Streptomyces malaysiensis</name>
    <dbReference type="NCBI Taxonomy" id="92644"/>
    <lineage>
        <taxon>Bacteria</taxon>
        <taxon>Bacillati</taxon>
        <taxon>Actinomycetota</taxon>
        <taxon>Actinomycetes</taxon>
        <taxon>Kitasatosporales</taxon>
        <taxon>Streptomycetaceae</taxon>
        <taxon>Streptomyces</taxon>
        <taxon>Streptomyces violaceusniger group</taxon>
    </lineage>
</organism>
<evidence type="ECO:0000256" key="2">
    <source>
        <dbReference type="ARBA" id="ARBA00022643"/>
    </source>
</evidence>
<protein>
    <recommendedName>
        <fullName evidence="5">Luciferase-like domain-containing protein</fullName>
    </recommendedName>
</protein>
<keyword evidence="1" id="KW-0285">Flavoprotein</keyword>
<dbReference type="AlphaFoldDB" id="A0A2J7YP50"/>
<evidence type="ECO:0000256" key="1">
    <source>
        <dbReference type="ARBA" id="ARBA00022630"/>
    </source>
</evidence>
<dbReference type="SUPFAM" id="SSF51679">
    <property type="entry name" value="Bacterial luciferase-like"/>
    <property type="match status" value="1"/>
</dbReference>
<dbReference type="InterPro" id="IPR036661">
    <property type="entry name" value="Luciferase-like_sf"/>
</dbReference>
<feature type="domain" description="Luciferase-like" evidence="5">
    <location>
        <begin position="13"/>
        <end position="242"/>
    </location>
</feature>
<dbReference type="PANTHER" id="PTHR30011">
    <property type="entry name" value="ALKANESULFONATE MONOOXYGENASE-RELATED"/>
    <property type="match status" value="1"/>
</dbReference>
<sequence>MSIIIVDLAAGTTISPSDAADITKAAADAGVTAIRVLDGAPGQTLDASVIASYLAGTDAALQSHLGWILEASTSHNAPMNLARRSNSFDRATGGRAALALRAGDGDEVSDPVAPNPGSDRSARWDEYAQILKGLWTSFPPAALVGDQNGEVFAENTRIKPLDFEGDYYRVAGPLDGPASPQGGPLLIADDVDTLGWDVIARNTDVVVIDRKAVPTADTDLSAALARAGRPRESVALVVRVDVTEPEAVAATLPDLVAEHGLDGVELVAAGGKDDVLALIAEVVPALLPSTDATLRSAFSLTPTA</sequence>
<evidence type="ECO:0000313" key="6">
    <source>
        <dbReference type="EMBL" id="PNG89807.1"/>
    </source>
</evidence>
<keyword evidence="4" id="KW-0503">Monooxygenase</keyword>
<accession>A0A2J7YP50</accession>
<dbReference type="Pfam" id="PF00296">
    <property type="entry name" value="Bac_luciferase"/>
    <property type="match status" value="1"/>
</dbReference>
<evidence type="ECO:0000256" key="4">
    <source>
        <dbReference type="ARBA" id="ARBA00023033"/>
    </source>
</evidence>
<gene>
    <name evidence="6" type="ORF">SMF913_25272</name>
</gene>